<evidence type="ECO:0000256" key="1">
    <source>
        <dbReference type="SAM" id="SignalP"/>
    </source>
</evidence>
<feature type="domain" description="Cathepsin propeptide inhibitor" evidence="2">
    <location>
        <begin position="107"/>
        <end position="166"/>
    </location>
</feature>
<comment type="caution">
    <text evidence="3">The sequence shown here is derived from an EMBL/GenBank/DDBJ whole genome shotgun (WGS) entry which is preliminary data.</text>
</comment>
<proteinExistence type="predicted"/>
<accession>A0A9J6CRB4</accession>
<evidence type="ECO:0000313" key="4">
    <source>
        <dbReference type="Proteomes" id="UP001107558"/>
    </source>
</evidence>
<keyword evidence="4" id="KW-1185">Reference proteome</keyword>
<sequence>MKIIIFAFVIIGCASTVTIEDQWKQYKVDFNRNYTDEEDLMRFELFKKKVQEIDEHNAKYEKGEVGYSMGINQFTDYKPEELEHTGLVIPDESVNPDEHQEDLKNQWEKFKLTHKRNFDEAEDAERYEIFKANVQKINEHNKKFENGEVSFSMQINQFSDRKPEEKGHILGVIKYNRNYEADEEAERFEIFKDNLKKINEHNEKFKIGEFTYSLGINHFADKKPEELHKRLGGLKRKRP</sequence>
<dbReference type="OrthoDB" id="5855924at2759"/>
<protein>
    <recommendedName>
        <fullName evidence="2">Cathepsin propeptide inhibitor domain-containing protein</fullName>
    </recommendedName>
</protein>
<keyword evidence="1" id="KW-0732">Signal</keyword>
<dbReference type="Pfam" id="PF08246">
    <property type="entry name" value="Inhibitor_I29"/>
    <property type="match status" value="3"/>
</dbReference>
<dbReference type="InterPro" id="IPR038765">
    <property type="entry name" value="Papain-like_cys_pep_sf"/>
</dbReference>
<dbReference type="AlphaFoldDB" id="A0A9J6CRB4"/>
<evidence type="ECO:0000313" key="3">
    <source>
        <dbReference type="EMBL" id="KAG5684565.1"/>
    </source>
</evidence>
<dbReference type="SMART" id="SM00848">
    <property type="entry name" value="Inhibitor_I29"/>
    <property type="match status" value="3"/>
</dbReference>
<dbReference type="Gene3D" id="1.10.287.2250">
    <property type="match status" value="3"/>
</dbReference>
<dbReference type="EMBL" id="JADBJN010000001">
    <property type="protein sequence ID" value="KAG5684565.1"/>
    <property type="molecule type" value="Genomic_DNA"/>
</dbReference>
<dbReference type="Proteomes" id="UP001107558">
    <property type="component" value="Chromosome 1"/>
</dbReference>
<feature type="domain" description="Cathepsin propeptide inhibitor" evidence="2">
    <location>
        <begin position="23"/>
        <end position="82"/>
    </location>
</feature>
<reference evidence="3" key="1">
    <citation type="submission" date="2021-03" db="EMBL/GenBank/DDBJ databases">
        <title>Chromosome level genome of the anhydrobiotic midge Polypedilum vanderplanki.</title>
        <authorList>
            <person name="Yoshida Y."/>
            <person name="Kikawada T."/>
            <person name="Gusev O."/>
        </authorList>
    </citation>
    <scope>NUCLEOTIDE SEQUENCE</scope>
    <source>
        <strain evidence="3">NIAS01</strain>
        <tissue evidence="3">Whole body or cell culture</tissue>
    </source>
</reference>
<organism evidence="3 4">
    <name type="scientific">Polypedilum vanderplanki</name>
    <name type="common">Sleeping chironomid midge</name>
    <dbReference type="NCBI Taxonomy" id="319348"/>
    <lineage>
        <taxon>Eukaryota</taxon>
        <taxon>Metazoa</taxon>
        <taxon>Ecdysozoa</taxon>
        <taxon>Arthropoda</taxon>
        <taxon>Hexapoda</taxon>
        <taxon>Insecta</taxon>
        <taxon>Pterygota</taxon>
        <taxon>Neoptera</taxon>
        <taxon>Endopterygota</taxon>
        <taxon>Diptera</taxon>
        <taxon>Nematocera</taxon>
        <taxon>Chironomoidea</taxon>
        <taxon>Chironomidae</taxon>
        <taxon>Chironominae</taxon>
        <taxon>Polypedilum</taxon>
        <taxon>Polypedilum</taxon>
    </lineage>
</organism>
<dbReference type="SUPFAM" id="SSF54001">
    <property type="entry name" value="Cysteine proteinases"/>
    <property type="match status" value="3"/>
</dbReference>
<gene>
    <name evidence="3" type="ORF">PVAND_013790</name>
</gene>
<evidence type="ECO:0000259" key="2">
    <source>
        <dbReference type="SMART" id="SM00848"/>
    </source>
</evidence>
<feature type="signal peptide" evidence="1">
    <location>
        <begin position="1"/>
        <end position="16"/>
    </location>
</feature>
<feature type="chain" id="PRO_5039946209" description="Cathepsin propeptide inhibitor domain-containing protein" evidence="1">
    <location>
        <begin position="17"/>
        <end position="239"/>
    </location>
</feature>
<dbReference type="InterPro" id="IPR013201">
    <property type="entry name" value="Prot_inhib_I29"/>
</dbReference>
<feature type="domain" description="Cathepsin propeptide inhibitor" evidence="2">
    <location>
        <begin position="168"/>
        <end position="227"/>
    </location>
</feature>
<name>A0A9J6CRB4_POLVA</name>